<dbReference type="SUPFAM" id="SSF56925">
    <property type="entry name" value="OMPA-like"/>
    <property type="match status" value="1"/>
</dbReference>
<sequence>MIKKILILPLILLSMTVFSQQNGDAKYSFGVRGYNYLELPELLNQTKDHRFISSNFSSYIVKFNDNLFSYRLSGSYLHKSDQFSNNCENCQFAAGKVKDYSFKAGFEKNFTYGPVQPYLGFDLGYRSNEFNGNLTDTNPVNFNISTRKRGFTISPLVGIKQNPIKDISIFAESNVEFFYAWGKTQSDPEVYTQNRFQKGELLLNPVSVGIQFHLGHKN</sequence>
<dbReference type="AlphaFoldDB" id="A0A521C9P6"/>
<organism evidence="2 3">
    <name type="scientific">Pedobacter westerhofensis</name>
    <dbReference type="NCBI Taxonomy" id="425512"/>
    <lineage>
        <taxon>Bacteria</taxon>
        <taxon>Pseudomonadati</taxon>
        <taxon>Bacteroidota</taxon>
        <taxon>Sphingobacteriia</taxon>
        <taxon>Sphingobacteriales</taxon>
        <taxon>Sphingobacteriaceae</taxon>
        <taxon>Pedobacter</taxon>
    </lineage>
</organism>
<evidence type="ECO:0008006" key="4">
    <source>
        <dbReference type="Google" id="ProtNLM"/>
    </source>
</evidence>
<evidence type="ECO:0000313" key="2">
    <source>
        <dbReference type="EMBL" id="SMO56104.1"/>
    </source>
</evidence>
<keyword evidence="1" id="KW-0732">Signal</keyword>
<accession>A0A521C9P6</accession>
<reference evidence="2 3" key="1">
    <citation type="submission" date="2017-05" db="EMBL/GenBank/DDBJ databases">
        <authorList>
            <person name="Varghese N."/>
            <person name="Submissions S."/>
        </authorList>
    </citation>
    <scope>NUCLEOTIDE SEQUENCE [LARGE SCALE GENOMIC DNA]</scope>
    <source>
        <strain evidence="2 3">DSM 19036</strain>
    </source>
</reference>
<feature type="signal peptide" evidence="1">
    <location>
        <begin position="1"/>
        <end position="19"/>
    </location>
</feature>
<dbReference type="RefSeq" id="WP_142527531.1">
    <property type="nucleotide sequence ID" value="NZ_CBCSJO010000004.1"/>
</dbReference>
<dbReference type="OrthoDB" id="752592at2"/>
<dbReference type="InterPro" id="IPR011250">
    <property type="entry name" value="OMP/PagP_B-barrel"/>
</dbReference>
<keyword evidence="3" id="KW-1185">Reference proteome</keyword>
<evidence type="ECO:0000313" key="3">
    <source>
        <dbReference type="Proteomes" id="UP000320300"/>
    </source>
</evidence>
<dbReference type="Proteomes" id="UP000320300">
    <property type="component" value="Unassembled WGS sequence"/>
</dbReference>
<protein>
    <recommendedName>
        <fullName evidence="4">Outer membrane protein beta-barrel domain-containing protein</fullName>
    </recommendedName>
</protein>
<gene>
    <name evidence="2" type="ORF">SAMN06265348_103353</name>
</gene>
<dbReference type="EMBL" id="FXTN01000003">
    <property type="protein sequence ID" value="SMO56104.1"/>
    <property type="molecule type" value="Genomic_DNA"/>
</dbReference>
<name>A0A521C9P6_9SPHI</name>
<evidence type="ECO:0000256" key="1">
    <source>
        <dbReference type="SAM" id="SignalP"/>
    </source>
</evidence>
<feature type="chain" id="PRO_5021756722" description="Outer membrane protein beta-barrel domain-containing protein" evidence="1">
    <location>
        <begin position="20"/>
        <end position="218"/>
    </location>
</feature>
<proteinExistence type="predicted"/>